<dbReference type="Proteomes" id="UP000236161">
    <property type="component" value="Unassembled WGS sequence"/>
</dbReference>
<dbReference type="InterPro" id="IPR036758">
    <property type="entry name" value="At5g01610-like"/>
</dbReference>
<dbReference type="EMBL" id="KZ451953">
    <property type="protein sequence ID" value="PKA58420.1"/>
    <property type="molecule type" value="Genomic_DNA"/>
</dbReference>
<organism evidence="2 3">
    <name type="scientific">Apostasia shenzhenica</name>
    <dbReference type="NCBI Taxonomy" id="1088818"/>
    <lineage>
        <taxon>Eukaryota</taxon>
        <taxon>Viridiplantae</taxon>
        <taxon>Streptophyta</taxon>
        <taxon>Embryophyta</taxon>
        <taxon>Tracheophyta</taxon>
        <taxon>Spermatophyta</taxon>
        <taxon>Magnoliopsida</taxon>
        <taxon>Liliopsida</taxon>
        <taxon>Asparagales</taxon>
        <taxon>Orchidaceae</taxon>
        <taxon>Apostasioideae</taxon>
        <taxon>Apostasia</taxon>
    </lineage>
</organism>
<dbReference type="Pfam" id="PF04398">
    <property type="entry name" value="DUF538"/>
    <property type="match status" value="1"/>
</dbReference>
<dbReference type="Gene3D" id="2.30.240.10">
    <property type="entry name" value="At5g01610-like"/>
    <property type="match status" value="1"/>
</dbReference>
<dbReference type="PANTHER" id="PTHR31676">
    <property type="entry name" value="T31J12.3 PROTEIN-RELATED"/>
    <property type="match status" value="1"/>
</dbReference>
<feature type="signal peptide" evidence="1">
    <location>
        <begin position="1"/>
        <end position="19"/>
    </location>
</feature>
<sequence>MSLHLLLALLLLFSSSTSAAAAAASFSLSAYHVLQSYNFPIGLLPVGALGYVLDPATGDFAAYFADTCSFPLESYQIRYNPTVTGRISTNRISRLRGVSVKVLFFWINIVEVVRRGNELEFSVGIVSTSFSIENFYVCPQCGCGFDCSAAGDAPAEDGGKVNLRSSI</sequence>
<accession>A0A2I0ASA5</accession>
<evidence type="ECO:0000313" key="3">
    <source>
        <dbReference type="Proteomes" id="UP000236161"/>
    </source>
</evidence>
<feature type="chain" id="PRO_5014198651" evidence="1">
    <location>
        <begin position="20"/>
        <end position="167"/>
    </location>
</feature>
<reference evidence="2 3" key="1">
    <citation type="journal article" date="2017" name="Nature">
        <title>The Apostasia genome and the evolution of orchids.</title>
        <authorList>
            <person name="Zhang G.Q."/>
            <person name="Liu K.W."/>
            <person name="Li Z."/>
            <person name="Lohaus R."/>
            <person name="Hsiao Y.Y."/>
            <person name="Niu S.C."/>
            <person name="Wang J.Y."/>
            <person name="Lin Y.C."/>
            <person name="Xu Q."/>
            <person name="Chen L.J."/>
            <person name="Yoshida K."/>
            <person name="Fujiwara S."/>
            <person name="Wang Z.W."/>
            <person name="Zhang Y.Q."/>
            <person name="Mitsuda N."/>
            <person name="Wang M."/>
            <person name="Liu G.H."/>
            <person name="Pecoraro L."/>
            <person name="Huang H.X."/>
            <person name="Xiao X.J."/>
            <person name="Lin M."/>
            <person name="Wu X.Y."/>
            <person name="Wu W.L."/>
            <person name="Chen Y.Y."/>
            <person name="Chang S.B."/>
            <person name="Sakamoto S."/>
            <person name="Ohme-Takagi M."/>
            <person name="Yagi M."/>
            <person name="Zeng S.J."/>
            <person name="Shen C.Y."/>
            <person name="Yeh C.M."/>
            <person name="Luo Y.B."/>
            <person name="Tsai W.C."/>
            <person name="Van de Peer Y."/>
            <person name="Liu Z.J."/>
        </authorList>
    </citation>
    <scope>NUCLEOTIDE SEQUENCE [LARGE SCALE GENOMIC DNA]</scope>
    <source>
        <strain evidence="3">cv. Shenzhen</strain>
        <tissue evidence="2">Stem</tissue>
    </source>
</reference>
<dbReference type="InterPro" id="IPR007493">
    <property type="entry name" value="DUF538"/>
</dbReference>
<keyword evidence="3" id="KW-1185">Reference proteome</keyword>
<dbReference type="STRING" id="1088818.A0A2I0ASA5"/>
<name>A0A2I0ASA5_9ASPA</name>
<proteinExistence type="predicted"/>
<dbReference type="OrthoDB" id="1897482at2759"/>
<dbReference type="PANTHER" id="PTHR31676:SF76">
    <property type="entry name" value="OS05G0362300 PROTEIN"/>
    <property type="match status" value="1"/>
</dbReference>
<dbReference type="AlphaFoldDB" id="A0A2I0ASA5"/>
<evidence type="ECO:0000256" key="1">
    <source>
        <dbReference type="SAM" id="SignalP"/>
    </source>
</evidence>
<dbReference type="SUPFAM" id="SSF141562">
    <property type="entry name" value="At5g01610-like"/>
    <property type="match status" value="1"/>
</dbReference>
<gene>
    <name evidence="2" type="ORF">AXF42_Ash013926</name>
</gene>
<keyword evidence="1" id="KW-0732">Signal</keyword>
<protein>
    <submittedName>
        <fullName evidence="2">Uncharacterized protein</fullName>
    </submittedName>
</protein>
<evidence type="ECO:0000313" key="2">
    <source>
        <dbReference type="EMBL" id="PKA58420.1"/>
    </source>
</evidence>